<organism evidence="3">
    <name type="scientific">Laccaria bicolor (strain S238N-H82 / ATCC MYA-4686)</name>
    <name type="common">Bicoloured deceiver</name>
    <name type="synonym">Laccaria laccata var. bicolor</name>
    <dbReference type="NCBI Taxonomy" id="486041"/>
    <lineage>
        <taxon>Eukaryota</taxon>
        <taxon>Fungi</taxon>
        <taxon>Dikarya</taxon>
        <taxon>Basidiomycota</taxon>
        <taxon>Agaricomycotina</taxon>
        <taxon>Agaricomycetes</taxon>
        <taxon>Agaricomycetidae</taxon>
        <taxon>Agaricales</taxon>
        <taxon>Agaricineae</taxon>
        <taxon>Hydnangiaceae</taxon>
        <taxon>Laccaria</taxon>
    </lineage>
</organism>
<sequence length="703" mass="76640">MLNVLPRPVSGRDWDAYLSVIPTMSDSETVYKIYTHIEELFKRVRDWNGAGNKVRLGPLSETQRDSEVARIMLHTKTSYGILPTPPSPTQTSPTLTQSTSNSASNSSSSPPGPTTPPRQSRSRTRYGDLGRVPLHRRGTSKTYERLEDLLKEAGYKETRVFTPEGERAEEHGGTRNANDHSNNRISGMSAVVGFLAGLMPNNATNSHSRPASLVRTNSGDTTVVPRRRYSPPESPSPFPHHRAQTPTTDMSSSIESLGEPTPRPMRRPPSRSSTPQQHHRPQLAHRTSNNNTHTNSSFHRQLPHQPSHTSLHPHLPPSPHHPPLQIAHPRPSRAGAYLRHMASASSIPQRPSSTPVKRSTNSSDGGGEEEHSEPPLPPTWLESVARAVMFGGSGAYVGGPHAHSHLSLVDGSGKYHHNHQHQQRTLRTTRSSLSQVSAKGSQKYKAQRSGLSDHTNTNTNTHSTFLAPPPLLAQLERGRAGRSEGEVSKTRVLCRSAPGSRAGSLVRDREEKPNKTPRFIRGKRKGEDLVPSLAKTQTEGDSWSGASLRKGGGGDRDRDRYLGAWGAGLDDDDDDDDQEHAQGGGGLSSEEEDDGELDLARILVHPKRQNSIRSLRKHLHHALADSAGVSLNPHLVGGAGAAAGRGMNVGRVSRRPTTTEEDWDGEVEEAWSGYDDDDGFPTRGSGRSGNGKNRLGIPAWGNR</sequence>
<dbReference type="Proteomes" id="UP000001194">
    <property type="component" value="Unassembled WGS sequence"/>
</dbReference>
<feature type="compositionally biased region" description="Low complexity" evidence="1">
    <location>
        <begin position="89"/>
        <end position="109"/>
    </location>
</feature>
<keyword evidence="3" id="KW-1185">Reference proteome</keyword>
<feature type="compositionally biased region" description="Low complexity" evidence="1">
    <location>
        <begin position="287"/>
        <end position="313"/>
    </location>
</feature>
<evidence type="ECO:0000313" key="2">
    <source>
        <dbReference type="EMBL" id="EDR12109.1"/>
    </source>
</evidence>
<feature type="compositionally biased region" description="Basic and acidic residues" evidence="1">
    <location>
        <begin position="552"/>
        <end position="561"/>
    </location>
</feature>
<feature type="compositionally biased region" description="Polar residues" evidence="1">
    <location>
        <begin position="343"/>
        <end position="361"/>
    </location>
</feature>
<feature type="compositionally biased region" description="Polar residues" evidence="1">
    <location>
        <begin position="244"/>
        <end position="255"/>
    </location>
</feature>
<feature type="compositionally biased region" description="Basic residues" evidence="1">
    <location>
        <begin position="414"/>
        <end position="424"/>
    </location>
</feature>
<feature type="region of interest" description="Disordered" evidence="1">
    <location>
        <begin position="654"/>
        <end position="703"/>
    </location>
</feature>
<evidence type="ECO:0000313" key="3">
    <source>
        <dbReference type="Proteomes" id="UP000001194"/>
    </source>
</evidence>
<dbReference type="AlphaFoldDB" id="B0CZ89"/>
<dbReference type="InParanoid" id="B0CZ89"/>
<feature type="region of interest" description="Disordered" evidence="1">
    <location>
        <begin position="407"/>
        <end position="466"/>
    </location>
</feature>
<feature type="region of interest" description="Disordered" evidence="1">
    <location>
        <begin position="77"/>
        <end position="143"/>
    </location>
</feature>
<feature type="region of interest" description="Disordered" evidence="1">
    <location>
        <begin position="160"/>
        <end position="184"/>
    </location>
</feature>
<gene>
    <name evidence="2" type="ORF">LACBIDRAFT_323140</name>
</gene>
<dbReference type="GeneID" id="6072631"/>
<feature type="compositionally biased region" description="Polar residues" evidence="1">
    <location>
        <begin position="203"/>
        <end position="221"/>
    </location>
</feature>
<dbReference type="OrthoDB" id="2536714at2759"/>
<feature type="compositionally biased region" description="Polar residues" evidence="1">
    <location>
        <begin position="534"/>
        <end position="545"/>
    </location>
</feature>
<evidence type="ECO:0000256" key="1">
    <source>
        <dbReference type="SAM" id="MobiDB-lite"/>
    </source>
</evidence>
<name>B0CZ89_LACBS</name>
<dbReference type="KEGG" id="lbc:LACBIDRAFT_323140"/>
<feature type="compositionally biased region" description="Basic and acidic residues" evidence="1">
    <location>
        <begin position="160"/>
        <end position="182"/>
    </location>
</feature>
<reference evidence="2 3" key="1">
    <citation type="journal article" date="2008" name="Nature">
        <title>The genome of Laccaria bicolor provides insights into mycorrhizal symbiosis.</title>
        <authorList>
            <person name="Martin F."/>
            <person name="Aerts A."/>
            <person name="Ahren D."/>
            <person name="Brun A."/>
            <person name="Danchin E.G.J."/>
            <person name="Duchaussoy F."/>
            <person name="Gibon J."/>
            <person name="Kohler A."/>
            <person name="Lindquist E."/>
            <person name="Pereda V."/>
            <person name="Salamov A."/>
            <person name="Shapiro H.J."/>
            <person name="Wuyts J."/>
            <person name="Blaudez D."/>
            <person name="Buee M."/>
            <person name="Brokstein P."/>
            <person name="Canbaeck B."/>
            <person name="Cohen D."/>
            <person name="Courty P.E."/>
            <person name="Coutinho P.M."/>
            <person name="Delaruelle C."/>
            <person name="Detter J.C."/>
            <person name="Deveau A."/>
            <person name="DiFazio S."/>
            <person name="Duplessis S."/>
            <person name="Fraissinet-Tachet L."/>
            <person name="Lucic E."/>
            <person name="Frey-Klett P."/>
            <person name="Fourrey C."/>
            <person name="Feussner I."/>
            <person name="Gay G."/>
            <person name="Grimwood J."/>
            <person name="Hoegger P.J."/>
            <person name="Jain P."/>
            <person name="Kilaru S."/>
            <person name="Labbe J."/>
            <person name="Lin Y.C."/>
            <person name="Legue V."/>
            <person name="Le Tacon F."/>
            <person name="Marmeisse R."/>
            <person name="Melayah D."/>
            <person name="Montanini B."/>
            <person name="Muratet M."/>
            <person name="Nehls U."/>
            <person name="Niculita-Hirzel H."/>
            <person name="Oudot-Le Secq M.P."/>
            <person name="Peter M."/>
            <person name="Quesneville H."/>
            <person name="Rajashekar B."/>
            <person name="Reich M."/>
            <person name="Rouhier N."/>
            <person name="Schmutz J."/>
            <person name="Yin T."/>
            <person name="Chalot M."/>
            <person name="Henrissat B."/>
            <person name="Kuees U."/>
            <person name="Lucas S."/>
            <person name="Van de Peer Y."/>
            <person name="Podila G.K."/>
            <person name="Polle A."/>
            <person name="Pukkila P.J."/>
            <person name="Richardson P.M."/>
            <person name="Rouze P."/>
            <person name="Sanders I.R."/>
            <person name="Stajich J.E."/>
            <person name="Tunlid A."/>
            <person name="Tuskan G."/>
            <person name="Grigoriev I.V."/>
        </authorList>
    </citation>
    <scope>NUCLEOTIDE SEQUENCE [LARGE SCALE GENOMIC DNA]</scope>
    <source>
        <strain evidence="3">S238N-H82 / ATCC MYA-4686</strain>
    </source>
</reference>
<feature type="compositionally biased region" description="Acidic residues" evidence="1">
    <location>
        <begin position="569"/>
        <end position="578"/>
    </location>
</feature>
<dbReference type="HOGENOM" id="CLU_027666_0_0_1"/>
<feature type="compositionally biased region" description="Polar residues" evidence="1">
    <location>
        <begin position="425"/>
        <end position="440"/>
    </location>
</feature>
<feature type="region of interest" description="Disordered" evidence="1">
    <location>
        <begin position="203"/>
        <end position="330"/>
    </location>
</feature>
<proteinExistence type="predicted"/>
<dbReference type="RefSeq" id="XP_001876373.1">
    <property type="nucleotide sequence ID" value="XM_001876338.1"/>
</dbReference>
<dbReference type="EMBL" id="DS547094">
    <property type="protein sequence ID" value="EDR12109.1"/>
    <property type="molecule type" value="Genomic_DNA"/>
</dbReference>
<accession>B0CZ89</accession>
<feature type="region of interest" description="Disordered" evidence="1">
    <location>
        <begin position="496"/>
        <end position="595"/>
    </location>
</feature>
<feature type="region of interest" description="Disordered" evidence="1">
    <location>
        <begin position="342"/>
        <end position="379"/>
    </location>
</feature>
<feature type="compositionally biased region" description="Acidic residues" evidence="1">
    <location>
        <begin position="659"/>
        <end position="679"/>
    </location>
</feature>
<protein>
    <submittedName>
        <fullName evidence="2">Predicted protein</fullName>
    </submittedName>
</protein>